<proteinExistence type="predicted"/>
<comment type="caution">
    <text evidence="2">The sequence shown here is derived from an EMBL/GenBank/DDBJ whole genome shotgun (WGS) entry which is preliminary data.</text>
</comment>
<accession>A0A0D2GKA0</accession>
<keyword evidence="1" id="KW-0812">Transmembrane</keyword>
<organism evidence="2 3">
    <name type="scientific">Dethiosulfatarculus sandiegensis</name>
    <dbReference type="NCBI Taxonomy" id="1429043"/>
    <lineage>
        <taxon>Bacteria</taxon>
        <taxon>Pseudomonadati</taxon>
        <taxon>Thermodesulfobacteriota</taxon>
        <taxon>Desulfarculia</taxon>
        <taxon>Desulfarculales</taxon>
        <taxon>Desulfarculaceae</taxon>
        <taxon>Dethiosulfatarculus</taxon>
    </lineage>
</organism>
<dbReference type="InParanoid" id="A0A0D2GKA0"/>
<evidence type="ECO:0000313" key="3">
    <source>
        <dbReference type="Proteomes" id="UP000032233"/>
    </source>
</evidence>
<keyword evidence="1" id="KW-1133">Transmembrane helix</keyword>
<evidence type="ECO:0000256" key="1">
    <source>
        <dbReference type="SAM" id="Phobius"/>
    </source>
</evidence>
<protein>
    <submittedName>
        <fullName evidence="2">Uncharacterized protein</fullName>
    </submittedName>
</protein>
<sequence>MAKGGTSCSSAIFLTEFFSIILLGYFFILRFSFIFFSFHHMARNLHK</sequence>
<dbReference type="AlphaFoldDB" id="A0A0D2GKA0"/>
<reference evidence="2 3" key="1">
    <citation type="submission" date="2013-11" db="EMBL/GenBank/DDBJ databases">
        <title>Metagenomic analysis of a methanogenic consortium involved in long chain n-alkane degradation.</title>
        <authorList>
            <person name="Davidova I.A."/>
            <person name="Callaghan A.V."/>
            <person name="Wawrik B."/>
            <person name="Pruitt S."/>
            <person name="Marks C."/>
            <person name="Duncan K.E."/>
            <person name="Suflita J.M."/>
        </authorList>
    </citation>
    <scope>NUCLEOTIDE SEQUENCE [LARGE SCALE GENOMIC DNA]</scope>
    <source>
        <strain evidence="2 3">SPR</strain>
    </source>
</reference>
<keyword evidence="1" id="KW-0472">Membrane</keyword>
<dbReference type="STRING" id="1429043.X474_04760"/>
<feature type="transmembrane region" description="Helical" evidence="1">
    <location>
        <begin position="17"/>
        <end position="38"/>
    </location>
</feature>
<dbReference type="Proteomes" id="UP000032233">
    <property type="component" value="Unassembled WGS sequence"/>
</dbReference>
<name>A0A0D2GKA0_9BACT</name>
<keyword evidence="3" id="KW-1185">Reference proteome</keyword>
<evidence type="ECO:0000313" key="2">
    <source>
        <dbReference type="EMBL" id="KIX15197.1"/>
    </source>
</evidence>
<gene>
    <name evidence="2" type="ORF">X474_04760</name>
</gene>
<dbReference type="EMBL" id="AZAC01000004">
    <property type="protein sequence ID" value="KIX15197.1"/>
    <property type="molecule type" value="Genomic_DNA"/>
</dbReference>